<evidence type="ECO:0000256" key="4">
    <source>
        <dbReference type="RuleBase" id="RU361169"/>
    </source>
</evidence>
<evidence type="ECO:0000256" key="1">
    <source>
        <dbReference type="ARBA" id="ARBA00008834"/>
    </source>
</evidence>
<dbReference type="InterPro" id="IPR000743">
    <property type="entry name" value="Glyco_hydro_28"/>
</dbReference>
<proteinExistence type="inferred from homology"/>
<dbReference type="EMBL" id="CP032489">
    <property type="protein sequence ID" value="AYD47708.1"/>
    <property type="molecule type" value="Genomic_DNA"/>
</dbReference>
<dbReference type="Pfam" id="PF00295">
    <property type="entry name" value="Glyco_hydro_28"/>
    <property type="match status" value="1"/>
</dbReference>
<evidence type="ECO:0000256" key="3">
    <source>
        <dbReference type="ARBA" id="ARBA00023295"/>
    </source>
</evidence>
<dbReference type="PANTHER" id="PTHR31339:SF9">
    <property type="entry name" value="PLASMIN AND FIBRONECTIN-BINDING PROTEIN A"/>
    <property type="match status" value="1"/>
</dbReference>
<dbReference type="InterPro" id="IPR006626">
    <property type="entry name" value="PbH1"/>
</dbReference>
<dbReference type="GO" id="GO:0004650">
    <property type="term" value="F:polygalacturonase activity"/>
    <property type="evidence" value="ECO:0007669"/>
    <property type="project" value="InterPro"/>
</dbReference>
<sequence length="557" mass="61636">MAIERRILMKTFIAMKRTRKKVNKEATKHLIHFLMVFLGIGISNMILFPMCSFANSYEPPSQRIVLNIRDFGAKGDAQTINTSYIQAAIDKANKLANDGPLIQKSVQVIIPAGRFLTGPIKLKSNVTLHLLKGAVILGTTNRIDYGEKNLHPLISANNATNVAIIGSGCIDGQGAELVKNLISLLRKGILSDNFWRVKRPGENNRPMIIGMKGCKKIKIVGISIKNSACWVQDYDHCEDVLIDSIQVVSTDYWNNDGIDIVNCKNFTLSNSFFDVADDGICLKSEGDSGICENVFVTNCKIRSSASGFKLGTGSYGGFKNIYVKGLIIYDTYRTAISLETVDGASLENVLVEDVKATNVGGAFFIRLGHRNQDNKYSTIKGVVIRNLVATISSYKPDIGYPFEGPKLSYIHNIFPSSITGIPGHDIQDVQLENIKIVYEGIDQKSQLASSYLNLNNVPENEAGYPEFSMFGDLPAWGLFIRHCNGLKLRNLTLINKQQVLRPAIVLGGTSNVELKKIGIEHANFLPIIFDDHSEKFSLYDIQFAKDVDSSRAIMIKR</sequence>
<dbReference type="InterPro" id="IPR011050">
    <property type="entry name" value="Pectin_lyase_fold/virulence"/>
</dbReference>
<keyword evidence="6" id="KW-1185">Reference proteome</keyword>
<evidence type="ECO:0000313" key="6">
    <source>
        <dbReference type="Proteomes" id="UP000266118"/>
    </source>
</evidence>
<reference evidence="5 6" key="1">
    <citation type="submission" date="2018-09" db="EMBL/GenBank/DDBJ databases">
        <title>Arachidicoccus sp. nov., a bacterium isolated from soil.</title>
        <authorList>
            <person name="Weon H.-Y."/>
            <person name="Kwon S.-W."/>
            <person name="Lee S.A."/>
        </authorList>
    </citation>
    <scope>NUCLEOTIDE SEQUENCE [LARGE SCALE GENOMIC DNA]</scope>
    <source>
        <strain evidence="5 6">KIS59-12</strain>
    </source>
</reference>
<dbReference type="PANTHER" id="PTHR31339">
    <property type="entry name" value="PECTIN LYASE-RELATED"/>
    <property type="match status" value="1"/>
</dbReference>
<dbReference type="Gene3D" id="2.160.20.10">
    <property type="entry name" value="Single-stranded right-handed beta-helix, Pectin lyase-like"/>
    <property type="match status" value="1"/>
</dbReference>
<dbReference type="GO" id="GO:0005975">
    <property type="term" value="P:carbohydrate metabolic process"/>
    <property type="evidence" value="ECO:0007669"/>
    <property type="project" value="InterPro"/>
</dbReference>
<keyword evidence="3 4" id="KW-0326">Glycosidase</keyword>
<keyword evidence="2 4" id="KW-0378">Hydrolase</keyword>
<evidence type="ECO:0000313" key="5">
    <source>
        <dbReference type="EMBL" id="AYD47708.1"/>
    </source>
</evidence>
<dbReference type="SUPFAM" id="SSF51126">
    <property type="entry name" value="Pectin lyase-like"/>
    <property type="match status" value="1"/>
</dbReference>
<evidence type="ECO:0000256" key="2">
    <source>
        <dbReference type="ARBA" id="ARBA00022801"/>
    </source>
</evidence>
<gene>
    <name evidence="5" type="ORF">D6B99_08910</name>
</gene>
<dbReference type="RefSeq" id="WP_119987184.1">
    <property type="nucleotide sequence ID" value="NZ_CP032489.1"/>
</dbReference>
<name>A0A386HP40_9BACT</name>
<accession>A0A386HP40</accession>
<organism evidence="5 6">
    <name type="scientific">Arachidicoccus soli</name>
    <dbReference type="NCBI Taxonomy" id="2341117"/>
    <lineage>
        <taxon>Bacteria</taxon>
        <taxon>Pseudomonadati</taxon>
        <taxon>Bacteroidota</taxon>
        <taxon>Chitinophagia</taxon>
        <taxon>Chitinophagales</taxon>
        <taxon>Chitinophagaceae</taxon>
        <taxon>Arachidicoccus</taxon>
    </lineage>
</organism>
<dbReference type="AlphaFoldDB" id="A0A386HP40"/>
<dbReference type="InterPro" id="IPR012334">
    <property type="entry name" value="Pectin_lyas_fold"/>
</dbReference>
<dbReference type="OrthoDB" id="9795222at2"/>
<comment type="similarity">
    <text evidence="1 4">Belongs to the glycosyl hydrolase 28 family.</text>
</comment>
<dbReference type="KEGG" id="ark:D6B99_08910"/>
<dbReference type="Proteomes" id="UP000266118">
    <property type="component" value="Chromosome"/>
</dbReference>
<dbReference type="InterPro" id="IPR051801">
    <property type="entry name" value="GH28_Enzymes"/>
</dbReference>
<dbReference type="SMART" id="SM00710">
    <property type="entry name" value="PbH1"/>
    <property type="match status" value="6"/>
</dbReference>
<protein>
    <submittedName>
        <fullName evidence="5">Glycoside hydrolase family 28</fullName>
    </submittedName>
</protein>